<keyword evidence="1" id="KW-0812">Transmembrane</keyword>
<dbReference type="EMBL" id="DSYK01000452">
    <property type="protein sequence ID" value="HGS22043.1"/>
    <property type="molecule type" value="Genomic_DNA"/>
</dbReference>
<evidence type="ECO:0000256" key="1">
    <source>
        <dbReference type="SAM" id="Phobius"/>
    </source>
</evidence>
<sequence>MFKQVRSEGEQTKGNSAPWELSAIFWAGTGMGGMLGIWRALTAGLVHFPWVQVAGMNLLYGFGLGAGLIAGMCAVARLFPVSPSSPKRQHLAALLSFLAGGSAFGLVGGMCFFARSGFALSGQWMELVATFEAGLSLALALWPFPFQGRRIDFSPRSWPWRMLVAGALFVSLHGGFLFLHISNQSALVIWPGAVYQQGLGKWGGEALSPEVFNRVALLDAFGSGAWLCLGLLAGLRVAACNLLKASRLSR</sequence>
<comment type="caution">
    <text evidence="2">The sequence shown here is derived from an EMBL/GenBank/DDBJ whole genome shotgun (WGS) entry which is preliminary data.</text>
</comment>
<dbReference type="AlphaFoldDB" id="A0A7C4PJP4"/>
<keyword evidence="1" id="KW-0472">Membrane</keyword>
<organism evidence="2">
    <name type="scientific">Anaerolinea thermolimosa</name>
    <dbReference type="NCBI Taxonomy" id="229919"/>
    <lineage>
        <taxon>Bacteria</taxon>
        <taxon>Bacillati</taxon>
        <taxon>Chloroflexota</taxon>
        <taxon>Anaerolineae</taxon>
        <taxon>Anaerolineales</taxon>
        <taxon>Anaerolineaceae</taxon>
        <taxon>Anaerolinea</taxon>
    </lineage>
</organism>
<evidence type="ECO:0000313" key="2">
    <source>
        <dbReference type="EMBL" id="HGS22043.1"/>
    </source>
</evidence>
<feature type="transmembrane region" description="Helical" evidence="1">
    <location>
        <begin position="158"/>
        <end position="181"/>
    </location>
</feature>
<name>A0A7C4PJP4_9CHLR</name>
<protein>
    <submittedName>
        <fullName evidence="2">Uncharacterized protein</fullName>
    </submittedName>
</protein>
<feature type="transmembrane region" description="Helical" evidence="1">
    <location>
        <begin position="21"/>
        <end position="38"/>
    </location>
</feature>
<gene>
    <name evidence="2" type="ORF">ENT37_09255</name>
</gene>
<feature type="transmembrane region" description="Helical" evidence="1">
    <location>
        <begin position="224"/>
        <end position="243"/>
    </location>
</feature>
<feature type="transmembrane region" description="Helical" evidence="1">
    <location>
        <begin position="127"/>
        <end position="146"/>
    </location>
</feature>
<accession>A0A7C4PJP4</accession>
<keyword evidence="1" id="KW-1133">Transmembrane helix</keyword>
<proteinExistence type="predicted"/>
<feature type="transmembrane region" description="Helical" evidence="1">
    <location>
        <begin position="91"/>
        <end position="115"/>
    </location>
</feature>
<feature type="transmembrane region" description="Helical" evidence="1">
    <location>
        <begin position="58"/>
        <end position="79"/>
    </location>
</feature>
<reference evidence="2" key="1">
    <citation type="journal article" date="2020" name="mSystems">
        <title>Genome- and Community-Level Interaction Insights into Carbon Utilization and Element Cycling Functions of Hydrothermarchaeota in Hydrothermal Sediment.</title>
        <authorList>
            <person name="Zhou Z."/>
            <person name="Liu Y."/>
            <person name="Xu W."/>
            <person name="Pan J."/>
            <person name="Luo Z.H."/>
            <person name="Li M."/>
        </authorList>
    </citation>
    <scope>NUCLEOTIDE SEQUENCE [LARGE SCALE GENOMIC DNA]</scope>
    <source>
        <strain evidence="2">SpSt-573</strain>
    </source>
</reference>